<organism evidence="1 2">
    <name type="scientific">Luteolibacter ambystomatis</name>
    <dbReference type="NCBI Taxonomy" id="2824561"/>
    <lineage>
        <taxon>Bacteria</taxon>
        <taxon>Pseudomonadati</taxon>
        <taxon>Verrucomicrobiota</taxon>
        <taxon>Verrucomicrobiia</taxon>
        <taxon>Verrucomicrobiales</taxon>
        <taxon>Verrucomicrobiaceae</taxon>
        <taxon>Luteolibacter</taxon>
    </lineage>
</organism>
<gene>
    <name evidence="1" type="ORF">KBB96_06585</name>
</gene>
<dbReference type="AlphaFoldDB" id="A0A975PGG5"/>
<dbReference type="RefSeq" id="WP_211633765.1">
    <property type="nucleotide sequence ID" value="NZ_CP073100.1"/>
</dbReference>
<dbReference type="Proteomes" id="UP000676169">
    <property type="component" value="Chromosome"/>
</dbReference>
<protein>
    <recommendedName>
        <fullName evidence="3">AP2 domain-containing protein</fullName>
    </recommendedName>
</protein>
<accession>A0A975PGG5</accession>
<keyword evidence="2" id="KW-1185">Reference proteome</keyword>
<reference evidence="1" key="1">
    <citation type="submission" date="2021-04" db="EMBL/GenBank/DDBJ databases">
        <title>Luteolibacter sp. 32A isolated from the skin of an Anderson's salamander (Ambystoma andersonii).</title>
        <authorList>
            <person name="Spergser J."/>
            <person name="Busse H.-J."/>
        </authorList>
    </citation>
    <scope>NUCLEOTIDE SEQUENCE</scope>
    <source>
        <strain evidence="1">32A</strain>
    </source>
</reference>
<evidence type="ECO:0000313" key="1">
    <source>
        <dbReference type="EMBL" id="QUE52555.1"/>
    </source>
</evidence>
<name>A0A975PGG5_9BACT</name>
<dbReference type="Gene3D" id="1.20.5.2050">
    <property type="match status" value="1"/>
</dbReference>
<proteinExistence type="predicted"/>
<dbReference type="EMBL" id="CP073100">
    <property type="protein sequence ID" value="QUE52555.1"/>
    <property type="molecule type" value="Genomic_DNA"/>
</dbReference>
<dbReference type="KEGG" id="lamb:KBB96_06585"/>
<evidence type="ECO:0000313" key="2">
    <source>
        <dbReference type="Proteomes" id="UP000676169"/>
    </source>
</evidence>
<sequence length="143" mass="15970">MEPSRDSRGIVRLDQPKTGTYGWQVRLQRGGVKFARYFADRAAGGPQAAFELACAWRDELLERFAREIAQARVCRTSARNSSGVVGVSRIAIQVPSGAVYFFWQASWSPSPGTRHSIRFSVKRHGEKQAFRLAVEARRDATGL</sequence>
<evidence type="ECO:0008006" key="3">
    <source>
        <dbReference type="Google" id="ProtNLM"/>
    </source>
</evidence>